<evidence type="ECO:0000256" key="2">
    <source>
        <dbReference type="ARBA" id="ARBA00022485"/>
    </source>
</evidence>
<evidence type="ECO:0000259" key="8">
    <source>
        <dbReference type="PROSITE" id="PS51379"/>
    </source>
</evidence>
<keyword evidence="7" id="KW-1133">Transmembrane helix</keyword>
<evidence type="ECO:0000313" key="9">
    <source>
        <dbReference type="EMBL" id="WAM31228.1"/>
    </source>
</evidence>
<evidence type="ECO:0000256" key="6">
    <source>
        <dbReference type="ARBA" id="ARBA00023014"/>
    </source>
</evidence>
<keyword evidence="2" id="KW-0004">4Fe-4S</keyword>
<keyword evidence="4" id="KW-0249">Electron transport</keyword>
<keyword evidence="7" id="KW-0812">Transmembrane</keyword>
<feature type="transmembrane region" description="Helical" evidence="7">
    <location>
        <begin position="127"/>
        <end position="145"/>
    </location>
</feature>
<keyword evidence="3" id="KW-0479">Metal-binding</keyword>
<reference evidence="9" key="1">
    <citation type="submission" date="2022-12" db="EMBL/GenBank/DDBJ databases">
        <authorList>
            <person name="Bing R.G."/>
            <person name="Willard D.J."/>
            <person name="Manesh M.J.H."/>
            <person name="Laemthong T."/>
            <person name="Crosby J.R."/>
            <person name="Kelly R.M."/>
        </authorList>
    </citation>
    <scope>NUCLEOTIDE SEQUENCE</scope>
    <source>
        <strain evidence="9">DSM 8991</strain>
    </source>
</reference>
<dbReference type="InterPro" id="IPR017900">
    <property type="entry name" value="4Fe4S_Fe_S_CS"/>
</dbReference>
<organism evidence="9 10">
    <name type="scientific">Caldicellulosiruptor naganoensis</name>
    <dbReference type="NCBI Taxonomy" id="29324"/>
    <lineage>
        <taxon>Bacteria</taxon>
        <taxon>Bacillati</taxon>
        <taxon>Bacillota</taxon>
        <taxon>Bacillota incertae sedis</taxon>
        <taxon>Caldicellulosiruptorales</taxon>
        <taxon>Caldicellulosiruptoraceae</taxon>
        <taxon>Caldicellulosiruptor</taxon>
    </lineage>
</organism>
<proteinExistence type="predicted"/>
<dbReference type="RefSeq" id="WP_045166299.1">
    <property type="nucleotide sequence ID" value="NZ_CP113864.1"/>
</dbReference>
<sequence>MEVLQKNLGKGYHKKTTKVPSYKTFVALILPTVIITGLFYPLIGLFAFVCMAGAVILSFYKGRYWCYKFCPRGAFLDEFISKLSFQRSVPQILKSVFSKAFWVVFFILMMAMNLIRSGGDIYKFGKGIVLLLWLTTLLAIIGGILSKPRTWCIVCPMGTISGLVGKNKKSLKIDVNRCVECKLCSKNCPMEIEVCSLKESEKVKSINCIRCETCANVCPKNAITSSEIKAAF</sequence>
<dbReference type="PROSITE" id="PS00198">
    <property type="entry name" value="4FE4S_FER_1"/>
    <property type="match status" value="2"/>
</dbReference>
<dbReference type="Pfam" id="PF00037">
    <property type="entry name" value="Fer4"/>
    <property type="match status" value="1"/>
</dbReference>
<dbReference type="EMBL" id="CP113864">
    <property type="protein sequence ID" value="WAM31228.1"/>
    <property type="molecule type" value="Genomic_DNA"/>
</dbReference>
<feature type="transmembrane region" description="Helical" evidence="7">
    <location>
        <begin position="96"/>
        <end position="115"/>
    </location>
</feature>
<dbReference type="SUPFAM" id="SSF54862">
    <property type="entry name" value="4Fe-4S ferredoxins"/>
    <property type="match status" value="1"/>
</dbReference>
<dbReference type="InterPro" id="IPR017896">
    <property type="entry name" value="4Fe4S_Fe-S-bd"/>
</dbReference>
<dbReference type="PANTHER" id="PTHR30176">
    <property type="entry name" value="FERREDOXIN-TYPE PROTEIN NAPH"/>
    <property type="match status" value="1"/>
</dbReference>
<dbReference type="Gene3D" id="3.30.70.20">
    <property type="match status" value="1"/>
</dbReference>
<evidence type="ECO:0000256" key="3">
    <source>
        <dbReference type="ARBA" id="ARBA00022723"/>
    </source>
</evidence>
<gene>
    <name evidence="9" type="ORF">OTJ99_002061</name>
</gene>
<dbReference type="Proteomes" id="UP001164745">
    <property type="component" value="Chromosome"/>
</dbReference>
<feature type="domain" description="4Fe-4S ferredoxin-type" evidence="8">
    <location>
        <begin position="199"/>
        <end position="228"/>
    </location>
</feature>
<keyword evidence="10" id="KW-1185">Reference proteome</keyword>
<dbReference type="InterPro" id="IPR051684">
    <property type="entry name" value="Electron_Trans/Redox"/>
</dbReference>
<evidence type="ECO:0000256" key="5">
    <source>
        <dbReference type="ARBA" id="ARBA00023004"/>
    </source>
</evidence>
<name>A0ABY7BFN9_9FIRM</name>
<dbReference type="Pfam" id="PF12801">
    <property type="entry name" value="Fer4_5"/>
    <property type="match status" value="2"/>
</dbReference>
<protein>
    <submittedName>
        <fullName evidence="9">4Fe-4S binding protein</fullName>
    </submittedName>
</protein>
<dbReference type="PROSITE" id="PS51379">
    <property type="entry name" value="4FE4S_FER_2"/>
    <property type="match status" value="2"/>
</dbReference>
<evidence type="ECO:0000256" key="7">
    <source>
        <dbReference type="SAM" id="Phobius"/>
    </source>
</evidence>
<keyword evidence="1" id="KW-0813">Transport</keyword>
<feature type="domain" description="4Fe-4S ferredoxin-type" evidence="8">
    <location>
        <begin position="169"/>
        <end position="198"/>
    </location>
</feature>
<accession>A0ABY7BFN9</accession>
<evidence type="ECO:0000256" key="4">
    <source>
        <dbReference type="ARBA" id="ARBA00022982"/>
    </source>
</evidence>
<feature type="transmembrane region" description="Helical" evidence="7">
    <location>
        <begin position="21"/>
        <end position="39"/>
    </location>
</feature>
<keyword evidence="6" id="KW-0411">Iron-sulfur</keyword>
<keyword evidence="7" id="KW-0472">Membrane</keyword>
<evidence type="ECO:0000256" key="1">
    <source>
        <dbReference type="ARBA" id="ARBA00022448"/>
    </source>
</evidence>
<evidence type="ECO:0000313" key="10">
    <source>
        <dbReference type="Proteomes" id="UP001164745"/>
    </source>
</evidence>
<dbReference type="PANTHER" id="PTHR30176:SF3">
    <property type="entry name" value="FERREDOXIN-TYPE PROTEIN NAPH"/>
    <property type="match status" value="1"/>
</dbReference>
<keyword evidence="5" id="KW-0408">Iron</keyword>